<dbReference type="Pfam" id="PF01846">
    <property type="entry name" value="FF"/>
    <property type="match status" value="2"/>
</dbReference>
<dbReference type="PROSITE" id="PS01159">
    <property type="entry name" value="WW_DOMAIN_1"/>
    <property type="match status" value="1"/>
</dbReference>
<protein>
    <submittedName>
        <fullName evidence="10">Related to Formin binding protein 3</fullName>
    </submittedName>
</protein>
<name>A0A077R9M0_9BASI</name>
<dbReference type="InterPro" id="IPR039726">
    <property type="entry name" value="Prp40-like"/>
</dbReference>
<feature type="region of interest" description="Disordered" evidence="7">
    <location>
        <begin position="625"/>
        <end position="688"/>
    </location>
</feature>
<feature type="region of interest" description="Disordered" evidence="7">
    <location>
        <begin position="159"/>
        <end position="203"/>
    </location>
</feature>
<dbReference type="PANTHER" id="PTHR11864">
    <property type="entry name" value="PRE-MRNA-PROCESSING PROTEIN PRP40"/>
    <property type="match status" value="1"/>
</dbReference>
<dbReference type="Pfam" id="PF00397">
    <property type="entry name" value="WW"/>
    <property type="match status" value="1"/>
</dbReference>
<dbReference type="PROSITE" id="PS50020">
    <property type="entry name" value="WW_DOMAIN_2"/>
    <property type="match status" value="2"/>
</dbReference>
<feature type="compositionally biased region" description="Polar residues" evidence="7">
    <location>
        <begin position="178"/>
        <end position="203"/>
    </location>
</feature>
<dbReference type="InterPro" id="IPR036020">
    <property type="entry name" value="WW_dom_sf"/>
</dbReference>
<evidence type="ECO:0000256" key="2">
    <source>
        <dbReference type="ARBA" id="ARBA00022664"/>
    </source>
</evidence>
<keyword evidence="4" id="KW-0508">mRNA splicing</keyword>
<organism evidence="10">
    <name type="scientific">Melanopsichium pennsylvanicum 4</name>
    <dbReference type="NCBI Taxonomy" id="1398559"/>
    <lineage>
        <taxon>Eukaryota</taxon>
        <taxon>Fungi</taxon>
        <taxon>Dikarya</taxon>
        <taxon>Basidiomycota</taxon>
        <taxon>Ustilaginomycotina</taxon>
        <taxon>Ustilaginomycetes</taxon>
        <taxon>Ustilaginales</taxon>
        <taxon>Ustilaginaceae</taxon>
        <taxon>Melanopsichium</taxon>
    </lineage>
</organism>
<dbReference type="GO" id="GO:0005685">
    <property type="term" value="C:U1 snRNP"/>
    <property type="evidence" value="ECO:0007669"/>
    <property type="project" value="TreeGrafter"/>
</dbReference>
<dbReference type="GO" id="GO:0003723">
    <property type="term" value="F:RNA binding"/>
    <property type="evidence" value="ECO:0007669"/>
    <property type="project" value="TreeGrafter"/>
</dbReference>
<feature type="compositionally biased region" description="Basic and acidic residues" evidence="7">
    <location>
        <begin position="669"/>
        <end position="678"/>
    </location>
</feature>
<feature type="domain" description="WW" evidence="8">
    <location>
        <begin position="39"/>
        <end position="66"/>
    </location>
</feature>
<evidence type="ECO:0000259" key="8">
    <source>
        <dbReference type="PROSITE" id="PS50020"/>
    </source>
</evidence>
<dbReference type="SUPFAM" id="SSF51045">
    <property type="entry name" value="WW domain"/>
    <property type="match status" value="2"/>
</dbReference>
<evidence type="ECO:0000256" key="1">
    <source>
        <dbReference type="ARBA" id="ARBA00004123"/>
    </source>
</evidence>
<dbReference type="PANTHER" id="PTHR11864:SF0">
    <property type="entry name" value="PRP40 PRE-MRNA PROCESSING FACTOR 40 HOMOLOG A (YEAST)"/>
    <property type="match status" value="1"/>
</dbReference>
<dbReference type="InterPro" id="IPR001202">
    <property type="entry name" value="WW_dom"/>
</dbReference>
<dbReference type="Gene3D" id="1.10.10.440">
    <property type="entry name" value="FF domain"/>
    <property type="match status" value="4"/>
</dbReference>
<evidence type="ECO:0000256" key="5">
    <source>
        <dbReference type="ARBA" id="ARBA00023242"/>
    </source>
</evidence>
<dbReference type="Gene3D" id="2.20.70.10">
    <property type="match status" value="2"/>
</dbReference>
<keyword evidence="6" id="KW-0175">Coiled coil</keyword>
<feature type="compositionally biased region" description="Basic and acidic residues" evidence="7">
    <location>
        <begin position="634"/>
        <end position="644"/>
    </location>
</feature>
<evidence type="ECO:0000256" key="6">
    <source>
        <dbReference type="SAM" id="Coils"/>
    </source>
</evidence>
<evidence type="ECO:0000256" key="3">
    <source>
        <dbReference type="ARBA" id="ARBA00022737"/>
    </source>
</evidence>
<evidence type="ECO:0000256" key="4">
    <source>
        <dbReference type="ARBA" id="ARBA00023187"/>
    </source>
</evidence>
<evidence type="ECO:0000256" key="7">
    <source>
        <dbReference type="SAM" id="MobiDB-lite"/>
    </source>
</evidence>
<sequence length="688" mass="78852">MESSSTIGRHHLRLVSIQLSRDTFLDEEVTMSAANAAQWTEHRTPEGRLYWYHTTERRSVWEKPSELKTPRERALEATPWKEYKSGDRSYYVHSVTKQSTWTLPEELKDILDRYPVDGPSATLHVASPHVGSTQQSPAFARSPLAVPSPNPRIVQALPAAARSSHALSPNTPHGAASGSDTPLLTDPSTSRTNPSTLQSVSGNTELNFKGDKEAAEAAFLTLLSDTGVDVDWTWETTMRSIITNPLYKALKTIAERKAAFNKYLDNLRHKRAQESAVRLEKFKPLFKQLVDKDERIKSYSSFATVKKFLGDTPEWEKAKGDEEAREIYQVVMKEKRQAEKEEEIRIRKRNMDMLMALLKTFEADVFTRWRDAHRTILESQEYLDDPHLPAMEVSDMLVVFEDLIKGIEKETDVAKRQEMEAKRRKERQNRDAFKALLGNLEREGKIRARSTWGEVFPLIKDHDDFLRAVGQPGSSPLDLFFDRVDELDQHLEKQTADALQHASKSGHQVTPTTTETDFLSWTSASGVPEITLKHIYSELVAYLAEEEERKATEERRRLERKHRHKIEDLRYAFKKVDPALDLNADWDQVKQRVEGLSEYVEAMREDERVPKLAWDKFVRRQREKEAEAQLMASDESRKRKDHPDANTTSRRRSSTCASAGNGTAPVESEPMKKVKRNDDESEPEEGEV</sequence>
<evidence type="ECO:0000313" key="10">
    <source>
        <dbReference type="EMBL" id="CDI56168.1"/>
    </source>
</evidence>
<dbReference type="InterPro" id="IPR002713">
    <property type="entry name" value="FF_domain"/>
</dbReference>
<dbReference type="SUPFAM" id="SSF81698">
    <property type="entry name" value="FF domain"/>
    <property type="match status" value="4"/>
</dbReference>
<evidence type="ECO:0000259" key="9">
    <source>
        <dbReference type="PROSITE" id="PS51676"/>
    </source>
</evidence>
<proteinExistence type="predicted"/>
<dbReference type="GO" id="GO:0071004">
    <property type="term" value="C:U2-type prespliceosome"/>
    <property type="evidence" value="ECO:0007669"/>
    <property type="project" value="TreeGrafter"/>
</dbReference>
<feature type="domain" description="WW" evidence="8">
    <location>
        <begin position="78"/>
        <end position="106"/>
    </location>
</feature>
<dbReference type="EMBL" id="HG529677">
    <property type="protein sequence ID" value="CDI56168.1"/>
    <property type="molecule type" value="Genomic_DNA"/>
</dbReference>
<feature type="region of interest" description="Disordered" evidence="7">
    <location>
        <begin position="128"/>
        <end position="147"/>
    </location>
</feature>
<keyword evidence="3" id="KW-0677">Repeat</keyword>
<accession>A0A077R9M0</accession>
<dbReference type="SMART" id="SM00441">
    <property type="entry name" value="FF"/>
    <property type="match status" value="4"/>
</dbReference>
<dbReference type="SMART" id="SM00456">
    <property type="entry name" value="WW"/>
    <property type="match status" value="2"/>
</dbReference>
<comment type="subcellular location">
    <subcellularLocation>
        <location evidence="1">Nucleus</location>
    </subcellularLocation>
</comment>
<feature type="domain" description="FF" evidence="9">
    <location>
        <begin position="212"/>
        <end position="266"/>
    </location>
</feature>
<keyword evidence="2" id="KW-0507">mRNA processing</keyword>
<dbReference type="FunFam" id="1.10.10.440:FF:000013">
    <property type="entry name" value="pre-mRNA-processing protein 40A isoform X1"/>
    <property type="match status" value="1"/>
</dbReference>
<dbReference type="AlphaFoldDB" id="A0A077R9M0"/>
<keyword evidence="5" id="KW-0539">Nucleus</keyword>
<reference evidence="10" key="1">
    <citation type="journal article" date="2014" name="Genome Biol. Evol.">
        <title>Gene Loss Rather Than Gene Gain Is Associated with a Host Jump from Monocots to Dicots in the Smut Fungus Melanopsichium pennsylvanicum.</title>
        <authorList>
            <person name="Sharma R."/>
            <person name="Mishra B."/>
            <person name="Runge F."/>
            <person name="Thines M."/>
        </authorList>
    </citation>
    <scope>NUCLEOTIDE SEQUENCE</scope>
    <source>
        <strain evidence="10">4</strain>
    </source>
</reference>
<dbReference type="InterPro" id="IPR036517">
    <property type="entry name" value="FF_domain_sf"/>
</dbReference>
<feature type="compositionally biased region" description="Acidic residues" evidence="7">
    <location>
        <begin position="679"/>
        <end position="688"/>
    </location>
</feature>
<dbReference type="PROSITE" id="PS51676">
    <property type="entry name" value="FF"/>
    <property type="match status" value="1"/>
</dbReference>
<dbReference type="CDD" id="cd00201">
    <property type="entry name" value="WW"/>
    <property type="match status" value="2"/>
</dbReference>
<dbReference type="FunFam" id="2.20.70.10:FF:000107">
    <property type="entry name" value="Chromosome 19, whole genome shotgun sequence"/>
    <property type="match status" value="1"/>
</dbReference>
<dbReference type="GO" id="GO:0045292">
    <property type="term" value="P:mRNA cis splicing, via spliceosome"/>
    <property type="evidence" value="ECO:0007669"/>
    <property type="project" value="InterPro"/>
</dbReference>
<feature type="coiled-coil region" evidence="6">
    <location>
        <begin position="416"/>
        <end position="443"/>
    </location>
</feature>